<dbReference type="Pfam" id="PF00756">
    <property type="entry name" value="Esterase"/>
    <property type="match status" value="1"/>
</dbReference>
<protein>
    <submittedName>
        <fullName evidence="1">Esterase family protein</fullName>
    </submittedName>
</protein>
<organism evidence="1 2">
    <name type="scientific">Fodinibacter luteus</name>
    <dbReference type="NCBI Taxonomy" id="552064"/>
    <lineage>
        <taxon>Bacteria</taxon>
        <taxon>Bacillati</taxon>
        <taxon>Actinomycetota</taxon>
        <taxon>Actinomycetes</taxon>
        <taxon>Micrococcales</taxon>
        <taxon>Intrasporangiaceae</taxon>
        <taxon>Fodinibacter (ex Wang et al. 2009)</taxon>
    </lineage>
</organism>
<dbReference type="RefSeq" id="WP_345202799.1">
    <property type="nucleotide sequence ID" value="NZ_BAABGM010000004.1"/>
</dbReference>
<comment type="caution">
    <text evidence="1">The sequence shown here is derived from an EMBL/GenBank/DDBJ whole genome shotgun (WGS) entry which is preliminary data.</text>
</comment>
<dbReference type="InterPro" id="IPR029058">
    <property type="entry name" value="AB_hydrolase_fold"/>
</dbReference>
<evidence type="ECO:0000313" key="1">
    <source>
        <dbReference type="EMBL" id="GAA4400413.1"/>
    </source>
</evidence>
<dbReference type="SUPFAM" id="SSF53474">
    <property type="entry name" value="alpha/beta-Hydrolases"/>
    <property type="match status" value="1"/>
</dbReference>
<accession>A0ABP8K4C5</accession>
<reference evidence="2" key="1">
    <citation type="journal article" date="2019" name="Int. J. Syst. Evol. Microbiol.">
        <title>The Global Catalogue of Microorganisms (GCM) 10K type strain sequencing project: providing services to taxonomists for standard genome sequencing and annotation.</title>
        <authorList>
            <consortium name="The Broad Institute Genomics Platform"/>
            <consortium name="The Broad Institute Genome Sequencing Center for Infectious Disease"/>
            <person name="Wu L."/>
            <person name="Ma J."/>
        </authorList>
    </citation>
    <scope>NUCLEOTIDE SEQUENCE [LARGE SCALE GENOMIC DNA]</scope>
    <source>
        <strain evidence="2">JCM 17809</strain>
    </source>
</reference>
<name>A0ABP8K4C5_9MICO</name>
<keyword evidence="2" id="KW-1185">Reference proteome</keyword>
<dbReference type="InterPro" id="IPR000801">
    <property type="entry name" value="Esterase-like"/>
</dbReference>
<proteinExistence type="predicted"/>
<dbReference type="EMBL" id="BAABGM010000004">
    <property type="protein sequence ID" value="GAA4400413.1"/>
    <property type="molecule type" value="Genomic_DNA"/>
</dbReference>
<dbReference type="Proteomes" id="UP001500945">
    <property type="component" value="Unassembled WGS sequence"/>
</dbReference>
<dbReference type="Gene3D" id="3.40.50.1820">
    <property type="entry name" value="alpha/beta hydrolase"/>
    <property type="match status" value="1"/>
</dbReference>
<evidence type="ECO:0000313" key="2">
    <source>
        <dbReference type="Proteomes" id="UP001500945"/>
    </source>
</evidence>
<gene>
    <name evidence="1" type="ORF">GCM10023168_09110</name>
</gene>
<sequence length="248" mass="27339">METTSVRLAVPGHDADLEVVRYGSWGRPVLLFPSEAGSARDAEGNGMLEAVRSLVDAGRVSLFCVDSVDGWTWSANDVPTEERARRGQAYTAWLSQAVLPWVLDEVGGGQEVITAGVSLGAYHAVHLTFQRADVAPLAIGLSGNYDSTTWNGWGELGDATYFANPMAYVANMEGDHLDWIRSRVSVVLVVGQGPFEVSPTRSLPATREFAEVLARKGIRHELDVWGFDSAHDWPWWQRQLAHHLHRFV</sequence>